<feature type="transmembrane region" description="Helical" evidence="6">
    <location>
        <begin position="174"/>
        <end position="195"/>
    </location>
</feature>
<sequence>MTTATTVDAATAATAADVRPGTAVQPTEPTAPTARTTSGTTSGKAPAPGPRRTRLPAAVASHRPVLPALATVLLVCVPAHRAPGGGGAGATLADAASGVLVVCCAVWALRTRARPLDTTAAAVLAAPAAGLALAAVTAQDPAAGLTGFVRLLQVFVLVPAALVLALRSRRHARLVAASLVAVAVVQGAVGVHQYLTGTGASYRGEDVRAVGTFGPLDVMGMASAVSCGVVVALAAGLAPPAGAPRWLRPAALGTAAALLVPLVLSFSRGAWISTAAACTAVLLLAGLRTALRTLAALLAAGVVLVGGFGVGGDLVAERAASITEVAGEPDRSVTDRYTMWAAAVGIWRENPLTGVGPKGFAEHRDSHASLALSSASDTAGAGQDFHRQPLLSPHNMYLLLLAEQGLAGATAVAGGWAALLVLGVRRLRRARTAGRGTDCGLAATGLLVLVCVDFLYADIGGPSTVLTAVALGLAAWWALAPAAAAGGAAAGRAQGAKGAGVR</sequence>
<feature type="compositionally biased region" description="Low complexity" evidence="5">
    <location>
        <begin position="1"/>
        <end position="18"/>
    </location>
</feature>
<dbReference type="PANTHER" id="PTHR37422">
    <property type="entry name" value="TEICHURONIC ACID BIOSYNTHESIS PROTEIN TUAE"/>
    <property type="match status" value="1"/>
</dbReference>
<feature type="transmembrane region" description="Helical" evidence="6">
    <location>
        <begin position="148"/>
        <end position="167"/>
    </location>
</feature>
<dbReference type="GO" id="GO:0016020">
    <property type="term" value="C:membrane"/>
    <property type="evidence" value="ECO:0007669"/>
    <property type="project" value="UniProtKB-SubCell"/>
</dbReference>
<feature type="domain" description="O-antigen ligase-related" evidence="7">
    <location>
        <begin position="255"/>
        <end position="411"/>
    </location>
</feature>
<dbReference type="Proteomes" id="UP000199055">
    <property type="component" value="Unassembled WGS sequence"/>
</dbReference>
<evidence type="ECO:0000256" key="2">
    <source>
        <dbReference type="ARBA" id="ARBA00022692"/>
    </source>
</evidence>
<dbReference type="Pfam" id="PF04932">
    <property type="entry name" value="Wzy_C"/>
    <property type="match status" value="1"/>
</dbReference>
<feature type="transmembrane region" description="Helical" evidence="6">
    <location>
        <begin position="88"/>
        <end position="109"/>
    </location>
</feature>
<keyword evidence="9" id="KW-1185">Reference proteome</keyword>
<comment type="subcellular location">
    <subcellularLocation>
        <location evidence="1">Membrane</location>
        <topology evidence="1">Multi-pass membrane protein</topology>
    </subcellularLocation>
</comment>
<dbReference type="GO" id="GO:0016874">
    <property type="term" value="F:ligase activity"/>
    <property type="evidence" value="ECO:0007669"/>
    <property type="project" value="UniProtKB-KW"/>
</dbReference>
<feature type="transmembrane region" description="Helical" evidence="6">
    <location>
        <begin position="465"/>
        <end position="490"/>
    </location>
</feature>
<name>A0A1H9AX40_9ACTN</name>
<feature type="transmembrane region" description="Helical" evidence="6">
    <location>
        <begin position="218"/>
        <end position="239"/>
    </location>
</feature>
<proteinExistence type="predicted"/>
<evidence type="ECO:0000313" key="9">
    <source>
        <dbReference type="Proteomes" id="UP000199055"/>
    </source>
</evidence>
<feature type="region of interest" description="Disordered" evidence="5">
    <location>
        <begin position="1"/>
        <end position="53"/>
    </location>
</feature>
<keyword evidence="2 6" id="KW-0812">Transmembrane</keyword>
<evidence type="ECO:0000256" key="4">
    <source>
        <dbReference type="ARBA" id="ARBA00023136"/>
    </source>
</evidence>
<feature type="transmembrane region" description="Helical" evidence="6">
    <location>
        <begin position="439"/>
        <end position="459"/>
    </location>
</feature>
<evidence type="ECO:0000313" key="8">
    <source>
        <dbReference type="EMBL" id="SEP81354.1"/>
    </source>
</evidence>
<reference evidence="8 9" key="1">
    <citation type="submission" date="2016-10" db="EMBL/GenBank/DDBJ databases">
        <authorList>
            <person name="de Groot N.N."/>
        </authorList>
    </citation>
    <scope>NUCLEOTIDE SEQUENCE [LARGE SCALE GENOMIC DNA]</scope>
    <source>
        <strain evidence="8 9">CGMCC 4.3519</strain>
    </source>
</reference>
<feature type="compositionally biased region" description="Low complexity" evidence="5">
    <location>
        <begin position="26"/>
        <end position="43"/>
    </location>
</feature>
<evidence type="ECO:0000256" key="3">
    <source>
        <dbReference type="ARBA" id="ARBA00022989"/>
    </source>
</evidence>
<feature type="transmembrane region" description="Helical" evidence="6">
    <location>
        <begin position="64"/>
        <end position="82"/>
    </location>
</feature>
<gene>
    <name evidence="8" type="ORF">SAMN05216481_10266</name>
</gene>
<accession>A0A1H9AX40</accession>
<feature type="transmembrane region" description="Helical" evidence="6">
    <location>
        <begin position="246"/>
        <end position="264"/>
    </location>
</feature>
<evidence type="ECO:0000256" key="1">
    <source>
        <dbReference type="ARBA" id="ARBA00004141"/>
    </source>
</evidence>
<feature type="transmembrane region" description="Helical" evidence="6">
    <location>
        <begin position="294"/>
        <end position="311"/>
    </location>
</feature>
<feature type="transmembrane region" description="Helical" evidence="6">
    <location>
        <begin position="116"/>
        <end position="136"/>
    </location>
</feature>
<dbReference type="PANTHER" id="PTHR37422:SF13">
    <property type="entry name" value="LIPOPOLYSACCHARIDE BIOSYNTHESIS PROTEIN PA4999-RELATED"/>
    <property type="match status" value="1"/>
</dbReference>
<feature type="transmembrane region" description="Helical" evidence="6">
    <location>
        <begin position="270"/>
        <end position="287"/>
    </location>
</feature>
<protein>
    <submittedName>
        <fullName evidence="8">O-antigen ligase</fullName>
    </submittedName>
</protein>
<dbReference type="AlphaFoldDB" id="A0A1H9AX40"/>
<evidence type="ECO:0000259" key="7">
    <source>
        <dbReference type="Pfam" id="PF04932"/>
    </source>
</evidence>
<dbReference type="STRING" id="403935.SAMN05216481_10266"/>
<dbReference type="EMBL" id="FOET01000002">
    <property type="protein sequence ID" value="SEP81354.1"/>
    <property type="molecule type" value="Genomic_DNA"/>
</dbReference>
<keyword evidence="4 6" id="KW-0472">Membrane</keyword>
<dbReference type="InterPro" id="IPR051533">
    <property type="entry name" value="WaaL-like"/>
</dbReference>
<organism evidence="8 9">
    <name type="scientific">Streptomyces radiopugnans</name>
    <dbReference type="NCBI Taxonomy" id="403935"/>
    <lineage>
        <taxon>Bacteria</taxon>
        <taxon>Bacillati</taxon>
        <taxon>Actinomycetota</taxon>
        <taxon>Actinomycetes</taxon>
        <taxon>Kitasatosporales</taxon>
        <taxon>Streptomycetaceae</taxon>
        <taxon>Streptomyces</taxon>
    </lineage>
</organism>
<feature type="transmembrane region" description="Helical" evidence="6">
    <location>
        <begin position="406"/>
        <end position="427"/>
    </location>
</feature>
<keyword evidence="3 6" id="KW-1133">Transmembrane helix</keyword>
<evidence type="ECO:0000256" key="6">
    <source>
        <dbReference type="SAM" id="Phobius"/>
    </source>
</evidence>
<evidence type="ECO:0000256" key="5">
    <source>
        <dbReference type="SAM" id="MobiDB-lite"/>
    </source>
</evidence>
<keyword evidence="8" id="KW-0436">Ligase</keyword>
<dbReference type="InterPro" id="IPR007016">
    <property type="entry name" value="O-antigen_ligase-rel_domated"/>
</dbReference>